<dbReference type="InterPro" id="IPR048501">
    <property type="entry name" value="Legum_prodom"/>
</dbReference>
<comment type="caution">
    <text evidence="1">The sequence shown here is derived from an EMBL/GenBank/DDBJ whole genome shotgun (WGS) entry which is preliminary data.</text>
</comment>
<proteinExistence type="predicted"/>
<dbReference type="InterPro" id="IPR046427">
    <property type="entry name" value="Legumain_prodom_sf"/>
</dbReference>
<dbReference type="EMBL" id="WIXP02000008">
    <property type="protein sequence ID" value="KAF6207001.1"/>
    <property type="molecule type" value="Genomic_DNA"/>
</dbReference>
<keyword evidence="2" id="KW-1185">Reference proteome</keyword>
<gene>
    <name evidence="1" type="ORF">GE061_018238</name>
</gene>
<sequence>MKELWIRATIKGNTGTFETFFHQYQRIRSSVRKSHVQIYGDFSVGSGAMAPKYEAAQRSIKMLDEGLYVDNKIMPVYALKLKVAKSNETAIRTKAQRDLQVLLEGRGIVDRLMEKLVREATADQPHLRSTVSGTRLGLSEDIFPCYMELLNEFHTHCFGLEHEYLIHQYYKLANICVLRLDTSQLLLQLRSLCLPYKSAVFSRVL</sequence>
<dbReference type="OrthoDB" id="192611at2759"/>
<protein>
    <submittedName>
        <fullName evidence="1">Uncharacterized protein</fullName>
    </submittedName>
</protein>
<evidence type="ECO:0000313" key="2">
    <source>
        <dbReference type="Proteomes" id="UP000466442"/>
    </source>
</evidence>
<accession>A0A6A4IW62</accession>
<name>A0A6A4IW62_APOLU</name>
<reference evidence="1" key="1">
    <citation type="journal article" date="2021" name="Mol. Ecol. Resour.">
        <title>Apolygus lucorum genome provides insights into omnivorousness and mesophyll feeding.</title>
        <authorList>
            <person name="Liu Y."/>
            <person name="Liu H."/>
            <person name="Wang H."/>
            <person name="Huang T."/>
            <person name="Liu B."/>
            <person name="Yang B."/>
            <person name="Yin L."/>
            <person name="Li B."/>
            <person name="Zhang Y."/>
            <person name="Zhang S."/>
            <person name="Jiang F."/>
            <person name="Zhang X."/>
            <person name="Ren Y."/>
            <person name="Wang B."/>
            <person name="Wang S."/>
            <person name="Lu Y."/>
            <person name="Wu K."/>
            <person name="Fan W."/>
            <person name="Wang G."/>
        </authorList>
    </citation>
    <scope>NUCLEOTIDE SEQUENCE</scope>
    <source>
        <strain evidence="1">12Hb</strain>
    </source>
</reference>
<dbReference type="Gene3D" id="1.10.132.130">
    <property type="match status" value="1"/>
</dbReference>
<evidence type="ECO:0000313" key="1">
    <source>
        <dbReference type="EMBL" id="KAF6207001.1"/>
    </source>
</evidence>
<dbReference type="CDD" id="cd21115">
    <property type="entry name" value="legumain_C"/>
    <property type="match status" value="1"/>
</dbReference>
<dbReference type="Proteomes" id="UP000466442">
    <property type="component" value="Unassembled WGS sequence"/>
</dbReference>
<organism evidence="1 2">
    <name type="scientific">Apolygus lucorum</name>
    <name type="common">Small green plant bug</name>
    <name type="synonym">Lygocoris lucorum</name>
    <dbReference type="NCBI Taxonomy" id="248454"/>
    <lineage>
        <taxon>Eukaryota</taxon>
        <taxon>Metazoa</taxon>
        <taxon>Ecdysozoa</taxon>
        <taxon>Arthropoda</taxon>
        <taxon>Hexapoda</taxon>
        <taxon>Insecta</taxon>
        <taxon>Pterygota</taxon>
        <taxon>Neoptera</taxon>
        <taxon>Paraneoptera</taxon>
        <taxon>Hemiptera</taxon>
        <taxon>Heteroptera</taxon>
        <taxon>Panheteroptera</taxon>
        <taxon>Cimicomorpha</taxon>
        <taxon>Miridae</taxon>
        <taxon>Mirini</taxon>
        <taxon>Apolygus</taxon>
    </lineage>
</organism>
<dbReference type="AlphaFoldDB" id="A0A6A4IW62"/>